<organism evidence="8 9">
    <name type="scientific">Pyrocoelia pectoralis</name>
    <dbReference type="NCBI Taxonomy" id="417401"/>
    <lineage>
        <taxon>Eukaryota</taxon>
        <taxon>Metazoa</taxon>
        <taxon>Ecdysozoa</taxon>
        <taxon>Arthropoda</taxon>
        <taxon>Hexapoda</taxon>
        <taxon>Insecta</taxon>
        <taxon>Pterygota</taxon>
        <taxon>Neoptera</taxon>
        <taxon>Endopterygota</taxon>
        <taxon>Coleoptera</taxon>
        <taxon>Polyphaga</taxon>
        <taxon>Elateriformia</taxon>
        <taxon>Elateroidea</taxon>
        <taxon>Lampyridae</taxon>
        <taxon>Lampyrinae</taxon>
        <taxon>Pyrocoelia</taxon>
    </lineage>
</organism>
<dbReference type="InterPro" id="IPR029058">
    <property type="entry name" value="AB_hydrolase_fold"/>
</dbReference>
<dbReference type="InterPro" id="IPR019819">
    <property type="entry name" value="Carboxylesterase_B_CS"/>
</dbReference>
<accession>A0AAN7VKX5</accession>
<keyword evidence="9" id="KW-1185">Reference proteome</keyword>
<dbReference type="PROSITE" id="PS00941">
    <property type="entry name" value="CARBOXYLESTERASE_B_2"/>
    <property type="match status" value="1"/>
</dbReference>
<feature type="signal peptide" evidence="6">
    <location>
        <begin position="1"/>
        <end position="21"/>
    </location>
</feature>
<dbReference type="InterPro" id="IPR050309">
    <property type="entry name" value="Type-B_Carboxylest/Lipase"/>
</dbReference>
<sequence>MKGSMHGALIVLNLFVTLVQGRQIEIQDGSIQGVVLTTRLGKEFLAYMSIRYAEPPVGKLRFQPPVPVKPWSGTLNGSKIHGKCPQRAIYTKADKTEGDEDCLFINVYTPLDVRDGLPVMVYIHGGGYRTGCGSYNCYGPNVLLERDVILVAFNYRLGPLGFLSTGDSGVPGNNGLKDQNLALRWVKNNIHHFGGNPDRITIFGQSAGGASVHLHILSPKSQGLFQSAILQSGSALMCWAFDRNQNVVFTKSLAKSLKCPTTSNPMMINCLMQKSPYQIIDADVNQRKWSIDPTITFKPTVEDDIDSGFITQHPINIIKTGNFTKVALIVGGNTEEGSLRTIGIQQDPRLLKEFDKNFEQIAPVSLGIENLYNSLDVVLKKIRMFYFKTKPISHKTLINMIDMYTDARFFSAIDETVRLHKKHSDSDIFFYLFGYKGEGSYCEIQGEDSFNYGNRYFKVERWFFQHVNITGVNHNDELFYLFPYLERYFSYKRPSAFDYRMTDIFTTLWTNFAATRLAYPSRR</sequence>
<evidence type="ECO:0000259" key="7">
    <source>
        <dbReference type="Pfam" id="PF00135"/>
    </source>
</evidence>
<evidence type="ECO:0000313" key="9">
    <source>
        <dbReference type="Proteomes" id="UP001329430"/>
    </source>
</evidence>
<comment type="caution">
    <text evidence="8">The sequence shown here is derived from an EMBL/GenBank/DDBJ whole genome shotgun (WGS) entry which is preliminary data.</text>
</comment>
<evidence type="ECO:0000256" key="3">
    <source>
        <dbReference type="ARBA" id="ARBA00022801"/>
    </source>
</evidence>
<dbReference type="EMBL" id="JAVRBK010000003">
    <property type="protein sequence ID" value="KAK5646998.1"/>
    <property type="molecule type" value="Genomic_DNA"/>
</dbReference>
<evidence type="ECO:0000256" key="5">
    <source>
        <dbReference type="ARBA" id="ARBA00023180"/>
    </source>
</evidence>
<dbReference type="PROSITE" id="PS00122">
    <property type="entry name" value="CARBOXYLESTERASE_B_1"/>
    <property type="match status" value="1"/>
</dbReference>
<dbReference type="SUPFAM" id="SSF53474">
    <property type="entry name" value="alpha/beta-Hydrolases"/>
    <property type="match status" value="1"/>
</dbReference>
<name>A0AAN7VKX5_9COLE</name>
<proteinExistence type="inferred from homology"/>
<dbReference type="Proteomes" id="UP001329430">
    <property type="component" value="Chromosome 3"/>
</dbReference>
<dbReference type="InterPro" id="IPR019826">
    <property type="entry name" value="Carboxylesterase_B_AS"/>
</dbReference>
<evidence type="ECO:0000313" key="8">
    <source>
        <dbReference type="EMBL" id="KAK5646998.1"/>
    </source>
</evidence>
<reference evidence="8 9" key="1">
    <citation type="journal article" date="2024" name="Insects">
        <title>An Improved Chromosome-Level Genome Assembly of the Firefly Pyrocoelia pectoralis.</title>
        <authorList>
            <person name="Fu X."/>
            <person name="Meyer-Rochow V.B."/>
            <person name="Ballantyne L."/>
            <person name="Zhu X."/>
        </authorList>
    </citation>
    <scope>NUCLEOTIDE SEQUENCE [LARGE SCALE GENOMIC DNA]</scope>
    <source>
        <strain evidence="8">XCY_ONT2</strain>
    </source>
</reference>
<feature type="domain" description="Carboxylesterase type B" evidence="7">
    <location>
        <begin position="22"/>
        <end position="515"/>
    </location>
</feature>
<gene>
    <name evidence="8" type="ORF">RI129_005462</name>
</gene>
<dbReference type="InterPro" id="IPR002018">
    <property type="entry name" value="CarbesteraseB"/>
</dbReference>
<evidence type="ECO:0000256" key="2">
    <source>
        <dbReference type="ARBA" id="ARBA00022487"/>
    </source>
</evidence>
<keyword evidence="2" id="KW-0719">Serine esterase</keyword>
<dbReference type="EC" id="3.1.1.-" evidence="6"/>
<keyword evidence="4" id="KW-1015">Disulfide bond</keyword>
<protein>
    <recommendedName>
        <fullName evidence="6">Carboxylic ester hydrolase</fullName>
        <ecNumber evidence="6">3.1.1.-</ecNumber>
    </recommendedName>
</protein>
<keyword evidence="6" id="KW-0732">Signal</keyword>
<feature type="chain" id="PRO_5042665362" description="Carboxylic ester hydrolase" evidence="6">
    <location>
        <begin position="22"/>
        <end position="523"/>
    </location>
</feature>
<evidence type="ECO:0000256" key="4">
    <source>
        <dbReference type="ARBA" id="ARBA00023157"/>
    </source>
</evidence>
<keyword evidence="5" id="KW-0325">Glycoprotein</keyword>
<evidence type="ECO:0000256" key="6">
    <source>
        <dbReference type="RuleBase" id="RU361235"/>
    </source>
</evidence>
<dbReference type="GO" id="GO:0052689">
    <property type="term" value="F:carboxylic ester hydrolase activity"/>
    <property type="evidence" value="ECO:0007669"/>
    <property type="project" value="UniProtKB-KW"/>
</dbReference>
<comment type="similarity">
    <text evidence="1 6">Belongs to the type-B carboxylesterase/lipase family.</text>
</comment>
<dbReference type="PANTHER" id="PTHR11559">
    <property type="entry name" value="CARBOXYLESTERASE"/>
    <property type="match status" value="1"/>
</dbReference>
<evidence type="ECO:0000256" key="1">
    <source>
        <dbReference type="ARBA" id="ARBA00005964"/>
    </source>
</evidence>
<keyword evidence="3 6" id="KW-0378">Hydrolase</keyword>
<dbReference type="Gene3D" id="3.40.50.1820">
    <property type="entry name" value="alpha/beta hydrolase"/>
    <property type="match status" value="1"/>
</dbReference>
<dbReference type="AlphaFoldDB" id="A0AAN7VKX5"/>
<dbReference type="Pfam" id="PF00135">
    <property type="entry name" value="COesterase"/>
    <property type="match status" value="1"/>
</dbReference>